<reference evidence="10" key="1">
    <citation type="journal article" date="2023" name="DNA Res.">
        <title>Chromosome-level genome assembly of Phrynocephalus forsythii using third-generation DNA sequencing and Hi-C analysis.</title>
        <authorList>
            <person name="Qi Y."/>
            <person name="Zhao W."/>
            <person name="Zhao Y."/>
            <person name="Niu C."/>
            <person name="Cao S."/>
            <person name="Zhang Y."/>
        </authorList>
    </citation>
    <scope>NUCLEOTIDE SEQUENCE</scope>
    <source>
        <tissue evidence="10">Muscle</tissue>
    </source>
</reference>
<dbReference type="PANTHER" id="PTHR18939:SF4">
    <property type="entry name" value="RIBOSOME-BINDING PROTEIN 1"/>
    <property type="match status" value="1"/>
</dbReference>
<evidence type="ECO:0000256" key="8">
    <source>
        <dbReference type="SAM" id="Phobius"/>
    </source>
</evidence>
<sequence>MDFYDPQTLSVMVFGGFMLVSAIGIFLVSAFSMKETSYEEALAKQRRELEKASQPKVEKKKKEKPVEKKGKAKKKEEKPNGQIAEQELGLEASECPKEANPEPVLVTEAVVQPPVLSRAPPPPEKEKLTPSPKEKKKKEKKVAKEEVAPSLAASTPPATVSKDLISDMVPKERPVAAFPSGAAQQNAPLGNSVAVKKPEALGNQEEPKQDGMSKKKAVAKKKKESVTTDAESTLYVPYQTLCSIISSMTFGEGEAQQLIEILTEKAGGAQDPWLMASQKTDPLAVLKRQLEDKEKQLSVEQENASVAKAKLRELTKELAAEKAKTVAIENKWKEQLLTHEQEMSSVQARMQASYQDHLTEMQQLQGKIRTLQEQLENGPNTQLARLQQENSILRDALNQATSQTESKQNAELAKLRQECSRLSKELTEKLEVLQQVEEQKKALEMKATACEEQICQLQISQKEKEAPQQKRLDEISEELHKSQARCQTLQKELEEAKEQQSSFAELQTKLQCFEIEIERKAEELDNWQVKWSEVTSQNVQLAERLKSTDALLEASRRREEEKSKAVQEPSQIDVSLLQLRLQESSLRVSTLEKEAVELKETIEQLKRKSNDLQEKNQETTDALSSIEKSYEGKLLSSAKAKEALEQQLGMIQEHTQKVLLSLFPQILLSDQESYDEWLQQFKEKALETLQEKGAKSDTDMALSMREANESLSTLQAECDQYRTILAQTEGMLKDLQKSVEKEELVWEAKLAASEEALRKSQEQMKCLQEEVEKFKMEIQKTEKLKEYTSLLEAQLENHLATSDSEHQNYTKEVEHLREMLSESQDNLEATKKEALKQSEELAQAKDLVSNLQAELGKLRLAGSTSASANEDVLQLQETLEKEKKLTKDLGCAATKLKELLKVTQEQLVKERETVTELREQLQERGGNEDSAKEGTSV</sequence>
<dbReference type="GO" id="GO:0005789">
    <property type="term" value="C:endoplasmic reticulum membrane"/>
    <property type="evidence" value="ECO:0007669"/>
    <property type="project" value="UniProtKB-SubCell"/>
</dbReference>
<dbReference type="InterPro" id="IPR040248">
    <property type="entry name" value="RRBP1"/>
</dbReference>
<feature type="domain" description="Ribosome receptor lysine/proline rich" evidence="9">
    <location>
        <begin position="33"/>
        <end position="162"/>
    </location>
</feature>
<accession>A0A9Q1B582</accession>
<feature type="compositionally biased region" description="Low complexity" evidence="7">
    <location>
        <begin position="148"/>
        <end position="161"/>
    </location>
</feature>
<feature type="coiled-coil region" evidence="6">
    <location>
        <begin position="283"/>
        <end position="530"/>
    </location>
</feature>
<dbReference type="GO" id="GO:0015031">
    <property type="term" value="P:protein transport"/>
    <property type="evidence" value="ECO:0007669"/>
    <property type="project" value="InterPro"/>
</dbReference>
<keyword evidence="4 8" id="KW-1133">Transmembrane helix</keyword>
<evidence type="ECO:0000256" key="6">
    <source>
        <dbReference type="SAM" id="Coils"/>
    </source>
</evidence>
<feature type="compositionally biased region" description="Basic and acidic residues" evidence="7">
    <location>
        <begin position="64"/>
        <end position="79"/>
    </location>
</feature>
<proteinExistence type="predicted"/>
<dbReference type="Pfam" id="PF05104">
    <property type="entry name" value="Rib_recp_KP_reg"/>
    <property type="match status" value="1"/>
</dbReference>
<protein>
    <recommendedName>
        <fullName evidence="9">Ribosome receptor lysine/proline rich domain-containing protein</fullName>
    </recommendedName>
</protein>
<feature type="region of interest" description="Disordered" evidence="7">
    <location>
        <begin position="39"/>
        <end position="226"/>
    </location>
</feature>
<dbReference type="Proteomes" id="UP001142489">
    <property type="component" value="Unassembled WGS sequence"/>
</dbReference>
<dbReference type="PANTHER" id="PTHR18939">
    <property type="entry name" value="RIBOSOME BINDING PROTEIN-1"/>
    <property type="match status" value="1"/>
</dbReference>
<evidence type="ECO:0000256" key="5">
    <source>
        <dbReference type="ARBA" id="ARBA00023136"/>
    </source>
</evidence>
<dbReference type="EMBL" id="JAPFRF010000003">
    <property type="protein sequence ID" value="KAJ7338829.1"/>
    <property type="molecule type" value="Genomic_DNA"/>
</dbReference>
<feature type="coiled-coil region" evidence="6">
    <location>
        <begin position="581"/>
        <end position="629"/>
    </location>
</feature>
<keyword evidence="3" id="KW-0256">Endoplasmic reticulum</keyword>
<feature type="region of interest" description="Disordered" evidence="7">
    <location>
        <begin position="918"/>
        <end position="937"/>
    </location>
</feature>
<gene>
    <name evidence="10" type="ORF">JRQ81_012731</name>
</gene>
<keyword evidence="11" id="KW-1185">Reference proteome</keyword>
<name>A0A9Q1B582_9SAUR</name>
<dbReference type="OrthoDB" id="6410656at2759"/>
<comment type="subcellular location">
    <subcellularLocation>
        <location evidence="1">Endoplasmic reticulum membrane</location>
        <topology evidence="1">Single-pass membrane protein</topology>
    </subcellularLocation>
</comment>
<dbReference type="InterPro" id="IPR007794">
    <property type="entry name" value="Rib_rcpt_KP"/>
</dbReference>
<evidence type="ECO:0000256" key="3">
    <source>
        <dbReference type="ARBA" id="ARBA00022824"/>
    </source>
</evidence>
<keyword evidence="6" id="KW-0175">Coiled coil</keyword>
<evidence type="ECO:0000256" key="4">
    <source>
        <dbReference type="ARBA" id="ARBA00022989"/>
    </source>
</evidence>
<feature type="transmembrane region" description="Helical" evidence="8">
    <location>
        <begin position="12"/>
        <end position="33"/>
    </location>
</feature>
<evidence type="ECO:0000313" key="11">
    <source>
        <dbReference type="Proteomes" id="UP001142489"/>
    </source>
</evidence>
<evidence type="ECO:0000256" key="7">
    <source>
        <dbReference type="SAM" id="MobiDB-lite"/>
    </source>
</evidence>
<evidence type="ECO:0000256" key="2">
    <source>
        <dbReference type="ARBA" id="ARBA00022692"/>
    </source>
</evidence>
<comment type="caution">
    <text evidence="10">The sequence shown here is derived from an EMBL/GenBank/DDBJ whole genome shotgun (WGS) entry which is preliminary data.</text>
</comment>
<evidence type="ECO:0000259" key="9">
    <source>
        <dbReference type="Pfam" id="PF05104"/>
    </source>
</evidence>
<dbReference type="AlphaFoldDB" id="A0A9Q1B582"/>
<feature type="compositionally biased region" description="Basic and acidic residues" evidence="7">
    <location>
        <begin position="41"/>
        <end position="57"/>
    </location>
</feature>
<keyword evidence="5 8" id="KW-0472">Membrane</keyword>
<organism evidence="10 11">
    <name type="scientific">Phrynocephalus forsythii</name>
    <dbReference type="NCBI Taxonomy" id="171643"/>
    <lineage>
        <taxon>Eukaryota</taxon>
        <taxon>Metazoa</taxon>
        <taxon>Chordata</taxon>
        <taxon>Craniata</taxon>
        <taxon>Vertebrata</taxon>
        <taxon>Euteleostomi</taxon>
        <taxon>Lepidosauria</taxon>
        <taxon>Squamata</taxon>
        <taxon>Bifurcata</taxon>
        <taxon>Unidentata</taxon>
        <taxon>Episquamata</taxon>
        <taxon>Toxicofera</taxon>
        <taxon>Iguania</taxon>
        <taxon>Acrodonta</taxon>
        <taxon>Agamidae</taxon>
        <taxon>Agaminae</taxon>
        <taxon>Phrynocephalus</taxon>
    </lineage>
</organism>
<feature type="compositionally biased region" description="Basic residues" evidence="7">
    <location>
        <begin position="214"/>
        <end position="223"/>
    </location>
</feature>
<evidence type="ECO:0000313" key="10">
    <source>
        <dbReference type="EMBL" id="KAJ7338829.1"/>
    </source>
</evidence>
<keyword evidence="2 8" id="KW-0812">Transmembrane</keyword>
<evidence type="ECO:0000256" key="1">
    <source>
        <dbReference type="ARBA" id="ARBA00004389"/>
    </source>
</evidence>